<dbReference type="GeneID" id="3372470"/>
<feature type="coiled-coil region" evidence="1">
    <location>
        <begin position="106"/>
        <end position="133"/>
    </location>
</feature>
<organism evidence="3 4">
    <name type="scientific">Cryptosporidium parvum (strain Iowa II)</name>
    <dbReference type="NCBI Taxonomy" id="353152"/>
    <lineage>
        <taxon>Eukaryota</taxon>
        <taxon>Sar</taxon>
        <taxon>Alveolata</taxon>
        <taxon>Apicomplexa</taxon>
        <taxon>Conoidasida</taxon>
        <taxon>Coccidia</taxon>
        <taxon>Eucoccidiorida</taxon>
        <taxon>Eimeriorina</taxon>
        <taxon>Cryptosporidiidae</taxon>
        <taxon>Cryptosporidium</taxon>
    </lineage>
</organism>
<dbReference type="KEGG" id="cpv:cgd8_420"/>
<reference evidence="3 4" key="1">
    <citation type="journal article" date="2004" name="Science">
        <title>Complete genome sequence of the apicomplexan, Cryptosporidium parvum.</title>
        <authorList>
            <person name="Abrahamsen M.S."/>
            <person name="Templeton T.J."/>
            <person name="Enomoto S."/>
            <person name="Abrahante J.E."/>
            <person name="Zhu G."/>
            <person name="Lancto C.A."/>
            <person name="Deng M."/>
            <person name="Liu C."/>
            <person name="Widmer G."/>
            <person name="Tzipori S."/>
            <person name="Buck G.A."/>
            <person name="Xu P."/>
            <person name="Bankier A.T."/>
            <person name="Dear P.H."/>
            <person name="Konfortov B.A."/>
            <person name="Spriggs H.F."/>
            <person name="Iyer L."/>
            <person name="Anantharaman V."/>
            <person name="Aravind L."/>
            <person name="Kapur V."/>
        </authorList>
    </citation>
    <scope>NUCLEOTIDE SEQUENCE [LARGE SCALE GENOMIC DNA]</scope>
    <source>
        <strain evidence="4">Iowa II</strain>
    </source>
</reference>
<dbReference type="EMBL" id="AAEE01000011">
    <property type="protein sequence ID" value="EAK87508.1"/>
    <property type="molecule type" value="Genomic_DNA"/>
</dbReference>
<evidence type="ECO:0000256" key="1">
    <source>
        <dbReference type="SAM" id="Coils"/>
    </source>
</evidence>
<dbReference type="OrthoDB" id="341101at2759"/>
<feature type="non-terminal residue" evidence="3">
    <location>
        <position position="1"/>
    </location>
</feature>
<comment type="caution">
    <text evidence="3">The sequence shown here is derived from an EMBL/GenBank/DDBJ whole genome shotgun (WGS) entry which is preliminary data.</text>
</comment>
<sequence>KEYFKKKFKDMSINEEDPNSHIGKTLEDENDEKNKLLARIKELETENKQLKEGNKDETMIDDFKKLIDDMDGAINYSMQMVQVKDEEIKKINEKVLESNAKWKGYVKLLVDQISKKNKSIDNMKEEMDKFFEKTKKQEILNRENNSKLISYEELIQIDQQLLKQSKQIEVELNNRIRKLEEDNKKYITALKTISENTQKKISNYTSKIDNQQSLIRHLALIVDNFRGRFLYNNIGRQNGILNQINKKSSLNDDSNKEIMNPLEYEFGIIWSNCQEKSLQRKCELLELSFNLKGQESEINSNYLNDLLLNKNVSTSDACSAYSDYINRILGLYDLFCKFNILLQYFQYKALRYLQIHDIPNMTNGGEITGIIQWVCNLTIEIGFLILDLGSFIMSIRDFSKYKSSKESLNKDESGLQNSQIAQLPSLPEIKAILKWTDNVSQDTLNDNLNQNITYEEIKEFKNLLHAKIVNACPHENIDNKNAGIELLPVCCVDAIMNINISLSILLRLNIKSVQEKNLDEIYKKSLEISEKFYSKCGNLSLNGIHYPIDDRLYLWNGLYWIRILDQSKSGALKTYFEEMIIKQNEIYETIHNPGENHGVNITESVDKLFKSIQEIDANLDEFLNPIHMELEIENSKTTISMDSLPEVIISNKLQKLILSTDDQIELDGDANDNNRTNSLIGQNKEGRGVTEDSVEARGLDLVDMDSGPVGMVEIADSKLINTVNSDSPKKARYENSIKLLNEKIQSLKKELTEKEVAYSSFEAMQDEYKKLHDHKQLLMHRIEEQELEMRMSRERVKKYEDTVRQMKIDSDHLRRDLENLHNIPKIKAYSELDVLEPVYLRRLIRLMSNKLYELEMNRWNEKIAKEDPNRILKSNYSQKIMLGQIRSKNSLDKIALRILERERKREEKQKEKERDEAKEENKEEKDKGENMDYDLNPQNESHCQENDNLKCNYFDELKDDENDYTDILTLFEEFKELKRQIMLHRCSMPIMNNKGSEGTSSFEKEWEEYTKKESKLKYKLHIMKTSLQGLISETGKLTEENISNNSGDTYINKKIGKMLLKVPSAGQDSVLRMVKSQNNTMQVNISEWNEIVQNLVKITT</sequence>
<evidence type="ECO:0000313" key="3">
    <source>
        <dbReference type="EMBL" id="EAK87508.1"/>
    </source>
</evidence>
<feature type="coiled-coil region" evidence="1">
    <location>
        <begin position="162"/>
        <end position="196"/>
    </location>
</feature>
<evidence type="ECO:0000256" key="2">
    <source>
        <dbReference type="SAM" id="MobiDB-lite"/>
    </source>
</evidence>
<proteinExistence type="predicted"/>
<dbReference type="InParanoid" id="Q5CPX6"/>
<feature type="coiled-coil region" evidence="1">
    <location>
        <begin position="782"/>
        <end position="816"/>
    </location>
</feature>
<dbReference type="RefSeq" id="XP_625503.1">
    <property type="nucleotide sequence ID" value="XM_625503.1"/>
</dbReference>
<feature type="region of interest" description="Disordered" evidence="2">
    <location>
        <begin position="668"/>
        <end position="692"/>
    </location>
</feature>
<dbReference type="OMA" id="HRCSMPI"/>
<keyword evidence="4" id="KW-1185">Reference proteome</keyword>
<feature type="coiled-coil region" evidence="1">
    <location>
        <begin position="26"/>
        <end position="60"/>
    </location>
</feature>
<accession>Q5CPX6</accession>
<feature type="region of interest" description="Disordered" evidence="2">
    <location>
        <begin position="904"/>
        <end position="944"/>
    </location>
</feature>
<feature type="compositionally biased region" description="Basic and acidic residues" evidence="2">
    <location>
        <begin position="904"/>
        <end position="930"/>
    </location>
</feature>
<gene>
    <name evidence="3" type="ORF">cgd8_420</name>
</gene>
<name>Q5CPX6_CRYPI</name>
<keyword evidence="1" id="KW-0175">Coiled coil</keyword>
<feature type="compositionally biased region" description="Polar residues" evidence="2">
    <location>
        <begin position="671"/>
        <end position="681"/>
    </location>
</feature>
<evidence type="ECO:0000313" key="4">
    <source>
        <dbReference type="Proteomes" id="UP000006726"/>
    </source>
</evidence>
<dbReference type="Proteomes" id="UP000006726">
    <property type="component" value="Chromosome 8"/>
</dbReference>
<dbReference type="AlphaFoldDB" id="Q5CPX6"/>
<feature type="coiled-coil region" evidence="1">
    <location>
        <begin position="730"/>
        <end position="757"/>
    </location>
</feature>
<protein>
    <submittedName>
        <fullName evidence="3">Low complexity coiled coil protein</fullName>
    </submittedName>
</protein>